<evidence type="ECO:0000256" key="8">
    <source>
        <dbReference type="ARBA" id="ARBA00022989"/>
    </source>
</evidence>
<evidence type="ECO:0000256" key="2">
    <source>
        <dbReference type="ARBA" id="ARBA00004370"/>
    </source>
</evidence>
<dbReference type="SMART" id="SM00430">
    <property type="entry name" value="HOLI"/>
    <property type="match status" value="1"/>
</dbReference>
<dbReference type="GO" id="GO:0008270">
    <property type="term" value="F:zinc ion binding"/>
    <property type="evidence" value="ECO:0007669"/>
    <property type="project" value="UniProtKB-KW"/>
</dbReference>
<keyword evidence="13 15" id="KW-0675">Receptor</keyword>
<feature type="domain" description="Nuclear receptor" evidence="19">
    <location>
        <begin position="339"/>
        <end position="414"/>
    </location>
</feature>
<dbReference type="PANTHER" id="PTHR24083">
    <property type="entry name" value="NUCLEAR HORMONE RECEPTOR"/>
    <property type="match status" value="1"/>
</dbReference>
<dbReference type="CDD" id="cd06960">
    <property type="entry name" value="NR_DBD_HNF4A"/>
    <property type="match status" value="1"/>
</dbReference>
<evidence type="ECO:0000256" key="11">
    <source>
        <dbReference type="ARBA" id="ARBA00023136"/>
    </source>
</evidence>
<dbReference type="InterPro" id="IPR001628">
    <property type="entry name" value="Znf_hrmn_rcpt"/>
</dbReference>
<keyword evidence="4 17" id="KW-0812">Transmembrane</keyword>
<feature type="transmembrane region" description="Helical" evidence="17">
    <location>
        <begin position="128"/>
        <end position="154"/>
    </location>
</feature>
<dbReference type="InterPro" id="IPR013088">
    <property type="entry name" value="Znf_NHR/GATA"/>
</dbReference>
<evidence type="ECO:0000256" key="4">
    <source>
        <dbReference type="ARBA" id="ARBA00022692"/>
    </source>
</evidence>
<evidence type="ECO:0000256" key="13">
    <source>
        <dbReference type="ARBA" id="ARBA00023170"/>
    </source>
</evidence>
<dbReference type="InterPro" id="IPR049635">
    <property type="entry name" value="HNF4_LBD"/>
</dbReference>
<feature type="region of interest" description="Disordered" evidence="16">
    <location>
        <begin position="693"/>
        <end position="735"/>
    </location>
</feature>
<dbReference type="GO" id="GO:0005634">
    <property type="term" value="C:nucleus"/>
    <property type="evidence" value="ECO:0007669"/>
    <property type="project" value="UniProtKB-SubCell"/>
</dbReference>
<dbReference type="Proteomes" id="UP000298787">
    <property type="component" value="Chromosome 19"/>
</dbReference>
<dbReference type="PROSITE" id="PS50262">
    <property type="entry name" value="G_PROTEIN_RECEP_F1_2"/>
    <property type="match status" value="1"/>
</dbReference>
<evidence type="ECO:0000313" key="22">
    <source>
        <dbReference type="Proteomes" id="UP000298787"/>
    </source>
</evidence>
<proteinExistence type="inferred from homology"/>
<evidence type="ECO:0000256" key="16">
    <source>
        <dbReference type="SAM" id="MobiDB-lite"/>
    </source>
</evidence>
<dbReference type="PRINTS" id="PR00047">
    <property type="entry name" value="STROIDFINGER"/>
</dbReference>
<dbReference type="InterPro" id="IPR035500">
    <property type="entry name" value="NHR-like_dom_sf"/>
</dbReference>
<protein>
    <submittedName>
        <fullName evidence="21">Hepatocyte nuclear factor 4-alpha</fullName>
    </submittedName>
</protein>
<dbReference type="AlphaFoldDB" id="A0A4U5VL48"/>
<keyword evidence="7 15" id="KW-0862">Zinc</keyword>
<dbReference type="Gene3D" id="1.10.565.10">
    <property type="entry name" value="Retinoid X Receptor"/>
    <property type="match status" value="1"/>
</dbReference>
<dbReference type="InterPro" id="IPR000536">
    <property type="entry name" value="Nucl_hrmn_rcpt_lig-bd"/>
</dbReference>
<keyword evidence="12 15" id="KW-0804">Transcription</keyword>
<dbReference type="FunFam" id="1.10.565.10:FF:000007">
    <property type="entry name" value="Hepatocyte nuclear factor 4 alpha"/>
    <property type="match status" value="1"/>
</dbReference>
<dbReference type="PROSITE" id="PS51030">
    <property type="entry name" value="NUCLEAR_REC_DBD_2"/>
    <property type="match status" value="1"/>
</dbReference>
<keyword evidence="8 17" id="KW-1133">Transmembrane helix</keyword>
<dbReference type="InterPro" id="IPR000003">
    <property type="entry name" value="Retinoid-X_rcpt/HNF4"/>
</dbReference>
<dbReference type="InterPro" id="IPR017452">
    <property type="entry name" value="GPCR_Rhodpsn_7TM"/>
</dbReference>
<dbReference type="Pfam" id="PF00104">
    <property type="entry name" value="Hormone_recep"/>
    <property type="match status" value="1"/>
</dbReference>
<keyword evidence="11 17" id="KW-0472">Membrane</keyword>
<evidence type="ECO:0000256" key="5">
    <source>
        <dbReference type="ARBA" id="ARBA00022723"/>
    </source>
</evidence>
<dbReference type="PROSITE" id="PS00031">
    <property type="entry name" value="NUCLEAR_REC_DBD_1"/>
    <property type="match status" value="1"/>
</dbReference>
<dbReference type="GO" id="GO:0003707">
    <property type="term" value="F:nuclear steroid receptor activity"/>
    <property type="evidence" value="ECO:0007669"/>
    <property type="project" value="InterPro"/>
</dbReference>
<evidence type="ECO:0000256" key="14">
    <source>
        <dbReference type="ARBA" id="ARBA00023242"/>
    </source>
</evidence>
<evidence type="ECO:0000256" key="6">
    <source>
        <dbReference type="ARBA" id="ARBA00022771"/>
    </source>
</evidence>
<keyword evidence="9 15" id="KW-0805">Transcription regulation</keyword>
<dbReference type="GO" id="GO:0016020">
    <property type="term" value="C:membrane"/>
    <property type="evidence" value="ECO:0007669"/>
    <property type="project" value="UniProtKB-SubCell"/>
</dbReference>
<dbReference type="InterPro" id="IPR049636">
    <property type="entry name" value="HNF4-like_DBD"/>
</dbReference>
<dbReference type="InterPro" id="IPR001723">
    <property type="entry name" value="Nuclear_hrmn_rcpt"/>
</dbReference>
<dbReference type="InterPro" id="IPR050274">
    <property type="entry name" value="Nuclear_hormone_rcpt_NR2"/>
</dbReference>
<comment type="subcellular location">
    <subcellularLocation>
        <location evidence="2">Membrane</location>
    </subcellularLocation>
    <subcellularLocation>
        <location evidence="1 15">Nucleus</location>
    </subcellularLocation>
</comment>
<feature type="transmembrane region" description="Helical" evidence="17">
    <location>
        <begin position="53"/>
        <end position="75"/>
    </location>
</feature>
<organism evidence="21 22">
    <name type="scientific">Collichthys lucidus</name>
    <name type="common">Big head croaker</name>
    <name type="synonym">Sciaena lucida</name>
    <dbReference type="NCBI Taxonomy" id="240159"/>
    <lineage>
        <taxon>Eukaryota</taxon>
        <taxon>Metazoa</taxon>
        <taxon>Chordata</taxon>
        <taxon>Craniata</taxon>
        <taxon>Vertebrata</taxon>
        <taxon>Euteleostomi</taxon>
        <taxon>Actinopterygii</taxon>
        <taxon>Neopterygii</taxon>
        <taxon>Teleostei</taxon>
        <taxon>Neoteleostei</taxon>
        <taxon>Acanthomorphata</taxon>
        <taxon>Eupercaria</taxon>
        <taxon>Sciaenidae</taxon>
        <taxon>Collichthys</taxon>
    </lineage>
</organism>
<reference evidence="21 22" key="1">
    <citation type="submission" date="2019-01" db="EMBL/GenBank/DDBJ databases">
        <title>Genome Assembly of Collichthys lucidus.</title>
        <authorList>
            <person name="Cai M."/>
            <person name="Xiao S."/>
        </authorList>
    </citation>
    <scope>NUCLEOTIDE SEQUENCE [LARGE SCALE GENOMIC DNA]</scope>
    <source>
        <strain evidence="21">JT15FE1705JMU</strain>
        <tissue evidence="21">Muscle</tissue>
    </source>
</reference>
<feature type="domain" description="G-protein coupled receptors family 1 profile" evidence="18">
    <location>
        <begin position="31"/>
        <end position="248"/>
    </location>
</feature>
<evidence type="ECO:0000259" key="18">
    <source>
        <dbReference type="PROSITE" id="PS50262"/>
    </source>
</evidence>
<dbReference type="PRINTS" id="PR00398">
    <property type="entry name" value="STRDHORMONER"/>
</dbReference>
<name>A0A4U5VL48_COLLU</name>
<evidence type="ECO:0000256" key="7">
    <source>
        <dbReference type="ARBA" id="ARBA00022833"/>
    </source>
</evidence>
<keyword evidence="14 15" id="KW-0539">Nucleus</keyword>
<feature type="transmembrane region" description="Helical" evidence="17">
    <location>
        <begin position="229"/>
        <end position="249"/>
    </location>
</feature>
<dbReference type="STRING" id="240159.A0A4U5VL48"/>
<evidence type="ECO:0000256" key="3">
    <source>
        <dbReference type="ARBA" id="ARBA00006421"/>
    </source>
</evidence>
<keyword evidence="6 15" id="KW-0863">Zinc-finger</keyword>
<feature type="transmembrane region" description="Helical" evidence="17">
    <location>
        <begin position="95"/>
        <end position="116"/>
    </location>
</feature>
<evidence type="ECO:0000256" key="9">
    <source>
        <dbReference type="ARBA" id="ARBA00023015"/>
    </source>
</evidence>
<keyword evidence="10 15" id="KW-0238">DNA-binding</keyword>
<dbReference type="GO" id="GO:0045893">
    <property type="term" value="P:positive regulation of DNA-templated transcription"/>
    <property type="evidence" value="ECO:0007669"/>
    <property type="project" value="UniProtKB-ARBA"/>
</dbReference>
<evidence type="ECO:0000256" key="12">
    <source>
        <dbReference type="ARBA" id="ARBA00023163"/>
    </source>
</evidence>
<dbReference type="Gene3D" id="1.20.1070.10">
    <property type="entry name" value="Rhodopsin 7-helix transmembrane proteins"/>
    <property type="match status" value="1"/>
</dbReference>
<dbReference type="Pfam" id="PF00001">
    <property type="entry name" value="7tm_1"/>
    <property type="match status" value="1"/>
</dbReference>
<feature type="transmembrane region" description="Helical" evidence="17">
    <location>
        <begin position="20"/>
        <end position="41"/>
    </location>
</feature>
<evidence type="ECO:0000256" key="17">
    <source>
        <dbReference type="SAM" id="Phobius"/>
    </source>
</evidence>
<dbReference type="SUPFAM" id="SSF57716">
    <property type="entry name" value="Glucocorticoid receptor-like (DNA-binding domain)"/>
    <property type="match status" value="1"/>
</dbReference>
<gene>
    <name evidence="21" type="ORF">D9C73_022009</name>
</gene>
<feature type="domain" description="NR LBD" evidence="20">
    <location>
        <begin position="429"/>
        <end position="656"/>
    </location>
</feature>
<dbReference type="Pfam" id="PF00105">
    <property type="entry name" value="zf-C4"/>
    <property type="match status" value="1"/>
</dbReference>
<dbReference type="GO" id="GO:0004930">
    <property type="term" value="F:G protein-coupled receptor activity"/>
    <property type="evidence" value="ECO:0007669"/>
    <property type="project" value="InterPro"/>
</dbReference>
<feature type="compositionally biased region" description="Pro residues" evidence="16">
    <location>
        <begin position="700"/>
        <end position="709"/>
    </location>
</feature>
<feature type="compositionally biased region" description="Pro residues" evidence="16">
    <location>
        <begin position="720"/>
        <end position="735"/>
    </location>
</feature>
<feature type="transmembrane region" description="Helical" evidence="17">
    <location>
        <begin position="183"/>
        <end position="208"/>
    </location>
</feature>
<dbReference type="GO" id="GO:0000978">
    <property type="term" value="F:RNA polymerase II cis-regulatory region sequence-specific DNA binding"/>
    <property type="evidence" value="ECO:0007669"/>
    <property type="project" value="InterPro"/>
</dbReference>
<accession>A0A4U5VL48</accession>
<evidence type="ECO:0000313" key="21">
    <source>
        <dbReference type="EMBL" id="TKS87885.1"/>
    </source>
</evidence>
<evidence type="ECO:0000256" key="10">
    <source>
        <dbReference type="ARBA" id="ARBA00023125"/>
    </source>
</evidence>
<evidence type="ECO:0000256" key="1">
    <source>
        <dbReference type="ARBA" id="ARBA00004123"/>
    </source>
</evidence>
<evidence type="ECO:0000259" key="19">
    <source>
        <dbReference type="PROSITE" id="PS51030"/>
    </source>
</evidence>
<keyword evidence="22" id="KW-1185">Reference proteome</keyword>
<dbReference type="SUPFAM" id="SSF48508">
    <property type="entry name" value="Nuclear receptor ligand-binding domain"/>
    <property type="match status" value="1"/>
</dbReference>
<dbReference type="SMART" id="SM00399">
    <property type="entry name" value="ZnF_C4"/>
    <property type="match status" value="1"/>
</dbReference>
<dbReference type="PRINTS" id="PR00545">
    <property type="entry name" value="RETINOIDXR"/>
</dbReference>
<dbReference type="InterPro" id="IPR000276">
    <property type="entry name" value="GPCR_Rhodpsn"/>
</dbReference>
<dbReference type="Gene3D" id="3.30.50.10">
    <property type="entry name" value="Erythroid Transcription Factor GATA-1, subunit A"/>
    <property type="match status" value="1"/>
</dbReference>
<dbReference type="SUPFAM" id="SSF81321">
    <property type="entry name" value="Family A G protein-coupled receptor-like"/>
    <property type="match status" value="1"/>
</dbReference>
<comment type="similarity">
    <text evidence="3">Belongs to the nuclear hormone receptor family. NR2 subfamily.</text>
</comment>
<dbReference type="FunFam" id="3.30.50.10:FF:000012">
    <property type="entry name" value="Hepatocyte nuclear factor 4, alpha"/>
    <property type="match status" value="1"/>
</dbReference>
<sequence length="735" mass="82755">MNITPTAVTPLDVKYNIALLVIYSVVLLTGTISLSLMMYIIKSNMKSVTSIAVLNLIFTHFIFLLTVPFRISYYITQKWTFSDGWCKTVSSMIHTHMYMSFIFYVIILIMRLMAFYNKDQWIACFQRIHALLVSAVVWIVVLVSVPFITAFSYAKGAKIGEEKNKTRCFEFGGHIESAREFNYIISTVIIVVAIVLTALQANVFRILYKKDRQGCTSHQQEFGAQFKSLCFALIMVVCFIPYHMFRLYYINNIQSLQGINEVFLGLTTFNCLDMLTFMGRRTCYRCCPGKSKSLLDMEVANYCEGLDPSYSTLGFENAEVLYGGGDSMPTEPSLPGPDSSNCAICGDKATGKHYGASSCDGCKGFFRRSIRKSHVYTCRFSRQCIVDKDKRNQCRFCRLNKCFRAGMKKEAVQNERDRISSRRNIPDSQDLPPITILAQAESLSQQITAPVGITDISEQKTATVGDVCDSMRQQLLVLVEWAKYIPAFGELPLDDQVSLLRAHAGEHLLLGVAKRSMPFKDFLLLGNGCVIHRNSPESEICRVANRVLDELVQPFQDIQIDENEYAALKAIVFFDPDAKSLRDPSKIKTMRLQVQMSLEDYINDRQYDSRGRFGELLLLLPTLQSITWQMIEQLQFIKLCGLAKIDNLLHEMLLGGLTSEPTHLHHPAHTQLAQDPLTGHTLVISTMPVTHTPLIASPDTPIPSPPQGPAPEKYKHFPQPLCPPASPSPSPQTDP</sequence>
<evidence type="ECO:0000259" key="20">
    <source>
        <dbReference type="PROSITE" id="PS51843"/>
    </source>
</evidence>
<dbReference type="CDD" id="cd06931">
    <property type="entry name" value="NR_LBD_HNF4_like"/>
    <property type="match status" value="1"/>
</dbReference>
<dbReference type="EMBL" id="CM014096">
    <property type="protein sequence ID" value="TKS87885.1"/>
    <property type="molecule type" value="Genomic_DNA"/>
</dbReference>
<keyword evidence="5 15" id="KW-0479">Metal-binding</keyword>
<evidence type="ECO:0000256" key="15">
    <source>
        <dbReference type="RuleBase" id="RU004334"/>
    </source>
</evidence>
<dbReference type="PROSITE" id="PS51843">
    <property type="entry name" value="NR_LBD"/>
    <property type="match status" value="1"/>
</dbReference>